<evidence type="ECO:0000313" key="3">
    <source>
        <dbReference type="EMBL" id="MFD2681361.1"/>
    </source>
</evidence>
<dbReference type="Gene3D" id="3.40.1440.10">
    <property type="entry name" value="GIY-YIG endonuclease"/>
    <property type="match status" value="1"/>
</dbReference>
<name>A0ABW5RTG7_9BACI</name>
<dbReference type="InterPro" id="IPR035901">
    <property type="entry name" value="GIY-YIG_endonuc_sf"/>
</dbReference>
<organism evidence="3 4">
    <name type="scientific">Bacillus seohaeanensis</name>
    <dbReference type="NCBI Taxonomy" id="284580"/>
    <lineage>
        <taxon>Bacteria</taxon>
        <taxon>Bacillati</taxon>
        <taxon>Bacillota</taxon>
        <taxon>Bacilli</taxon>
        <taxon>Bacillales</taxon>
        <taxon>Bacillaceae</taxon>
        <taxon>Bacillus</taxon>
    </lineage>
</organism>
<sequence>MKYFMEKSNNHFFYVLECRDGSYYGGYTTDIKRRLIQHNKGKGAKYTRSRGPVHLLHCKEYPSQREAMQAEYQFKQLTRAQKEKYLHEERG</sequence>
<dbReference type="SUPFAM" id="SSF82771">
    <property type="entry name" value="GIY-YIG endonuclease"/>
    <property type="match status" value="1"/>
</dbReference>
<keyword evidence="4" id="KW-1185">Reference proteome</keyword>
<comment type="similarity">
    <text evidence="1">Belongs to the UPF0213 family.</text>
</comment>
<reference evidence="4" key="1">
    <citation type="journal article" date="2019" name="Int. J. Syst. Evol. Microbiol.">
        <title>The Global Catalogue of Microorganisms (GCM) 10K type strain sequencing project: providing services to taxonomists for standard genome sequencing and annotation.</title>
        <authorList>
            <consortium name="The Broad Institute Genomics Platform"/>
            <consortium name="The Broad Institute Genome Sequencing Center for Infectious Disease"/>
            <person name="Wu L."/>
            <person name="Ma J."/>
        </authorList>
    </citation>
    <scope>NUCLEOTIDE SEQUENCE [LARGE SCALE GENOMIC DNA]</scope>
    <source>
        <strain evidence="4">KCTC 3913</strain>
    </source>
</reference>
<dbReference type="PROSITE" id="PS50164">
    <property type="entry name" value="GIY_YIG"/>
    <property type="match status" value="1"/>
</dbReference>
<dbReference type="Proteomes" id="UP001597506">
    <property type="component" value="Unassembled WGS sequence"/>
</dbReference>
<evidence type="ECO:0000313" key="4">
    <source>
        <dbReference type="Proteomes" id="UP001597506"/>
    </source>
</evidence>
<accession>A0ABW5RTG7</accession>
<dbReference type="EMBL" id="JBHUMF010000029">
    <property type="protein sequence ID" value="MFD2681361.1"/>
    <property type="molecule type" value="Genomic_DNA"/>
</dbReference>
<gene>
    <name evidence="3" type="ORF">ACFSUL_11455</name>
</gene>
<comment type="caution">
    <text evidence="3">The sequence shown here is derived from an EMBL/GenBank/DDBJ whole genome shotgun (WGS) entry which is preliminary data.</text>
</comment>
<dbReference type="Pfam" id="PF01541">
    <property type="entry name" value="GIY-YIG"/>
    <property type="match status" value="1"/>
</dbReference>
<dbReference type="RefSeq" id="WP_377935511.1">
    <property type="nucleotide sequence ID" value="NZ_JBHUMF010000029.1"/>
</dbReference>
<dbReference type="CDD" id="cd10456">
    <property type="entry name" value="GIY-YIG_UPF0213"/>
    <property type="match status" value="1"/>
</dbReference>
<dbReference type="PANTHER" id="PTHR34477:SF1">
    <property type="entry name" value="UPF0213 PROTEIN YHBQ"/>
    <property type="match status" value="1"/>
</dbReference>
<proteinExistence type="inferred from homology"/>
<feature type="domain" description="GIY-YIG" evidence="2">
    <location>
        <begin position="9"/>
        <end position="84"/>
    </location>
</feature>
<protein>
    <submittedName>
        <fullName evidence="3">GIY-YIG nuclease family protein</fullName>
    </submittedName>
</protein>
<dbReference type="PANTHER" id="PTHR34477">
    <property type="entry name" value="UPF0213 PROTEIN YHBQ"/>
    <property type="match status" value="1"/>
</dbReference>
<evidence type="ECO:0000256" key="1">
    <source>
        <dbReference type="ARBA" id="ARBA00007435"/>
    </source>
</evidence>
<dbReference type="InterPro" id="IPR000305">
    <property type="entry name" value="GIY-YIG_endonuc"/>
</dbReference>
<dbReference type="InterPro" id="IPR050190">
    <property type="entry name" value="UPF0213_domain"/>
</dbReference>
<evidence type="ECO:0000259" key="2">
    <source>
        <dbReference type="PROSITE" id="PS50164"/>
    </source>
</evidence>